<feature type="transmembrane region" description="Helical" evidence="1">
    <location>
        <begin position="6"/>
        <end position="22"/>
    </location>
</feature>
<feature type="transmembrane region" description="Helical" evidence="1">
    <location>
        <begin position="34"/>
        <end position="56"/>
    </location>
</feature>
<feature type="transmembrane region" description="Helical" evidence="1">
    <location>
        <begin position="182"/>
        <end position="200"/>
    </location>
</feature>
<sequence length="409" mass="46116">MHFSKGEYAAFNSLIYLSILLIKGASNKDRSTFLLLVSIYIGAIFLQGFAIGLFYFGVKHYIGEGGLGYIKKIFSYISIDLTSVEQLVISLAPAILLLILSSKVLSISRVGLSRLVLRLRESLIIKYKSSPNIILSEGDDTFYRNMDGTFGAIRALFLNAFVFAQALVSILVLFYFEPYLAIFNIFCLLSFMFILTKVKVKKSNGDANEKMISQKDALDAAAEAVAEIEGVGISSKSFERLERMRIYGRNATNVVLFCSIIVGVSASLDFLTSLDKLTLILFLLRYISNVYTPIAVISASCVPFKSNLVTLINIENYLNFYKYKTNFSNVGLVSTRGLFFISKSFGDRQLFIDEALRPSIVEKYKLSLELSEIRVETANFSKDYPRERKKISNFIRYHLKSTDNIYFLV</sequence>
<feature type="transmembrane region" description="Helical" evidence="1">
    <location>
        <begin position="76"/>
        <end position="100"/>
    </location>
</feature>
<dbReference type="KEGG" id="mpri:MP3633_3237"/>
<accession>A0A859CZK9</accession>
<feature type="transmembrane region" description="Helical" evidence="1">
    <location>
        <begin position="156"/>
        <end position="176"/>
    </location>
</feature>
<name>A0A859CZK9_9GAMM</name>
<protein>
    <submittedName>
        <fullName evidence="2">Putative transmembrane protein</fullName>
    </submittedName>
</protein>
<reference evidence="2 3" key="1">
    <citation type="submission" date="2020-06" db="EMBL/GenBank/DDBJ databases">
        <authorList>
            <person name="Voronona O.L."/>
            <person name="Aksenova E.I."/>
            <person name="Kunda M.S."/>
            <person name="Semenov A.N."/>
            <person name="Ryzhova N."/>
        </authorList>
    </citation>
    <scope>NUCLEOTIDE SEQUENCE [LARGE SCALE GENOMIC DNA]</scope>
    <source>
        <strain evidence="2 3">MPKMM3633</strain>
    </source>
</reference>
<dbReference type="AlphaFoldDB" id="A0A859CZK9"/>
<evidence type="ECO:0000256" key="1">
    <source>
        <dbReference type="SAM" id="Phobius"/>
    </source>
</evidence>
<keyword evidence="1" id="KW-0472">Membrane</keyword>
<dbReference type="Proteomes" id="UP000509371">
    <property type="component" value="Chromosome"/>
</dbReference>
<proteinExistence type="predicted"/>
<feature type="transmembrane region" description="Helical" evidence="1">
    <location>
        <begin position="277"/>
        <end position="297"/>
    </location>
</feature>
<dbReference type="EMBL" id="CP054301">
    <property type="protein sequence ID" value="QKK81964.1"/>
    <property type="molecule type" value="Genomic_DNA"/>
</dbReference>
<feature type="transmembrane region" description="Helical" evidence="1">
    <location>
        <begin position="250"/>
        <end position="271"/>
    </location>
</feature>
<keyword evidence="1 2" id="KW-0812">Transmembrane</keyword>
<organism evidence="2 3">
    <name type="scientific">Marinomonas primoryensis</name>
    <dbReference type="NCBI Taxonomy" id="178399"/>
    <lineage>
        <taxon>Bacteria</taxon>
        <taxon>Pseudomonadati</taxon>
        <taxon>Pseudomonadota</taxon>
        <taxon>Gammaproteobacteria</taxon>
        <taxon>Oceanospirillales</taxon>
        <taxon>Oceanospirillaceae</taxon>
        <taxon>Marinomonas</taxon>
    </lineage>
</organism>
<gene>
    <name evidence="2" type="ORF">MP3633_3237</name>
</gene>
<keyword evidence="1" id="KW-1133">Transmembrane helix</keyword>
<dbReference type="RefSeq" id="WP_176336284.1">
    <property type="nucleotide sequence ID" value="NZ_BAAAEF010000032.1"/>
</dbReference>
<evidence type="ECO:0000313" key="3">
    <source>
        <dbReference type="Proteomes" id="UP000509371"/>
    </source>
</evidence>
<evidence type="ECO:0000313" key="2">
    <source>
        <dbReference type="EMBL" id="QKK81964.1"/>
    </source>
</evidence>